<accession>A0A7J7UXB7</accession>
<reference evidence="2 3" key="1">
    <citation type="journal article" date="2020" name="Nature">
        <title>Six reference-quality genomes reveal evolution of bat adaptations.</title>
        <authorList>
            <person name="Jebb D."/>
            <person name="Huang Z."/>
            <person name="Pippel M."/>
            <person name="Hughes G.M."/>
            <person name="Lavrichenko K."/>
            <person name="Devanna P."/>
            <person name="Winkler S."/>
            <person name="Jermiin L.S."/>
            <person name="Skirmuntt E.C."/>
            <person name="Katzourakis A."/>
            <person name="Burkitt-Gray L."/>
            <person name="Ray D.A."/>
            <person name="Sullivan K.A.M."/>
            <person name="Roscito J.G."/>
            <person name="Kirilenko B.M."/>
            <person name="Davalos L.M."/>
            <person name="Corthals A.P."/>
            <person name="Power M.L."/>
            <person name="Jones G."/>
            <person name="Ransome R.D."/>
            <person name="Dechmann D.K.N."/>
            <person name="Locatelli A.G."/>
            <person name="Puechmaille S.J."/>
            <person name="Fedrigo O."/>
            <person name="Jarvis E.D."/>
            <person name="Hiller M."/>
            <person name="Vernes S.C."/>
            <person name="Myers E.W."/>
            <person name="Teeling E.C."/>
        </authorList>
    </citation>
    <scope>NUCLEOTIDE SEQUENCE [LARGE SCALE GENOMIC DNA]</scope>
    <source>
        <strain evidence="2">MRhiFer1</strain>
        <tissue evidence="2">Lung</tissue>
    </source>
</reference>
<evidence type="ECO:0000313" key="2">
    <source>
        <dbReference type="EMBL" id="KAF6317488.1"/>
    </source>
</evidence>
<dbReference type="AlphaFoldDB" id="A0A7J7UXB7"/>
<name>A0A7J7UXB7_RHIFE</name>
<evidence type="ECO:0000313" key="3">
    <source>
        <dbReference type="Proteomes" id="UP000585614"/>
    </source>
</evidence>
<evidence type="ECO:0000256" key="1">
    <source>
        <dbReference type="SAM" id="MobiDB-lite"/>
    </source>
</evidence>
<protein>
    <submittedName>
        <fullName evidence="2">Uncharacterized protein</fullName>
    </submittedName>
</protein>
<sequence>MDGRSGKERLRHLGTSTLTKTFEFGPEGPEPEPPRVPPPVPPRCPPPRSSIAWHHGPAPGPLPLPHSGLQVRILSNLQPLPGSLWIPLMLTLQVVSSHTCHAPHTLSGLSHVHALHLHGKSLRPQSPVTICFGEGCLLLEDPTPHLAFSPKRRSCCSSHVTENSCSHPDRRGSSWTALGFWTGFEGRPDGAFPRVQGTVPLLPRAHLTGLELCLSPPPAQLWRQAGMCVPQCLHWSRAESCSVRARHAQLLEKWAHGVSKI</sequence>
<feature type="compositionally biased region" description="Pro residues" evidence="1">
    <location>
        <begin position="34"/>
        <end position="48"/>
    </location>
</feature>
<organism evidence="2 3">
    <name type="scientific">Rhinolophus ferrumequinum</name>
    <name type="common">Greater horseshoe bat</name>
    <dbReference type="NCBI Taxonomy" id="59479"/>
    <lineage>
        <taxon>Eukaryota</taxon>
        <taxon>Metazoa</taxon>
        <taxon>Chordata</taxon>
        <taxon>Craniata</taxon>
        <taxon>Vertebrata</taxon>
        <taxon>Euteleostomi</taxon>
        <taxon>Mammalia</taxon>
        <taxon>Eutheria</taxon>
        <taxon>Laurasiatheria</taxon>
        <taxon>Chiroptera</taxon>
        <taxon>Yinpterochiroptera</taxon>
        <taxon>Rhinolophoidea</taxon>
        <taxon>Rhinolophidae</taxon>
        <taxon>Rhinolophinae</taxon>
        <taxon>Rhinolophus</taxon>
    </lineage>
</organism>
<dbReference type="EMBL" id="JACAGC010000015">
    <property type="protein sequence ID" value="KAF6317488.1"/>
    <property type="molecule type" value="Genomic_DNA"/>
</dbReference>
<feature type="region of interest" description="Disordered" evidence="1">
    <location>
        <begin position="1"/>
        <end position="59"/>
    </location>
</feature>
<proteinExistence type="predicted"/>
<comment type="caution">
    <text evidence="2">The sequence shown here is derived from an EMBL/GenBank/DDBJ whole genome shotgun (WGS) entry which is preliminary data.</text>
</comment>
<gene>
    <name evidence="2" type="ORF">mRhiFer1_008538</name>
</gene>
<dbReference type="Proteomes" id="UP000585614">
    <property type="component" value="Unassembled WGS sequence"/>
</dbReference>